<dbReference type="PROSITE" id="PS01186">
    <property type="entry name" value="EGF_2"/>
    <property type="match status" value="1"/>
</dbReference>
<dbReference type="InterPro" id="IPR024079">
    <property type="entry name" value="MetalloPept_cat_dom_sf"/>
</dbReference>
<evidence type="ECO:0000256" key="4">
    <source>
        <dbReference type="ARBA" id="ARBA00023136"/>
    </source>
</evidence>
<dbReference type="eggNOG" id="KOG3607">
    <property type="taxonomic scope" value="Eukaryota"/>
</dbReference>
<comment type="subcellular location">
    <subcellularLocation>
        <location evidence="1">Membrane</location>
        <topology evidence="1">Single-pass type I membrane protein</topology>
    </subcellularLocation>
</comment>
<dbReference type="InParanoid" id="G3WT88"/>
<evidence type="ECO:0000256" key="8">
    <source>
        <dbReference type="SAM" id="Phobius"/>
    </source>
</evidence>
<reference evidence="13 14" key="1">
    <citation type="journal article" date="2011" name="Proc. Natl. Acad. Sci. U.S.A.">
        <title>Genetic diversity and population structure of the endangered marsupial Sarcophilus harrisii (Tasmanian devil).</title>
        <authorList>
            <person name="Miller W."/>
            <person name="Hayes V.M."/>
            <person name="Ratan A."/>
            <person name="Petersen D.C."/>
            <person name="Wittekindt N.E."/>
            <person name="Miller J."/>
            <person name="Walenz B."/>
            <person name="Knight J."/>
            <person name="Qi J."/>
            <person name="Zhao F."/>
            <person name="Wang Q."/>
            <person name="Bedoya-Reina O.C."/>
            <person name="Katiyar N."/>
            <person name="Tomsho L.P."/>
            <person name="Kasson L.M."/>
            <person name="Hardie R.A."/>
            <person name="Woodbridge P."/>
            <person name="Tindall E.A."/>
            <person name="Bertelsen M.F."/>
            <person name="Dixon D."/>
            <person name="Pyecroft S."/>
            <person name="Helgen K.M."/>
            <person name="Lesk A.M."/>
            <person name="Pringle T.H."/>
            <person name="Patterson N."/>
            <person name="Zhang Y."/>
            <person name="Kreiss A."/>
            <person name="Woods G.M."/>
            <person name="Jones M.E."/>
            <person name="Schuster S.C."/>
        </authorList>
    </citation>
    <scope>NUCLEOTIDE SEQUENCE [LARGE SCALE GENOMIC DNA]</scope>
</reference>
<dbReference type="GO" id="GO:1990913">
    <property type="term" value="C:sperm head plasma membrane"/>
    <property type="evidence" value="ECO:0007669"/>
    <property type="project" value="TreeGrafter"/>
</dbReference>
<protein>
    <recommendedName>
        <fullName evidence="15">ADAM metallopeptidase domain 30</fullName>
    </recommendedName>
</protein>
<dbReference type="PANTHER" id="PTHR11905">
    <property type="entry name" value="ADAM A DISINTEGRIN AND METALLOPROTEASE DOMAIN"/>
    <property type="match status" value="1"/>
</dbReference>
<dbReference type="Pfam" id="PF00200">
    <property type="entry name" value="Disintegrin"/>
    <property type="match status" value="1"/>
</dbReference>
<dbReference type="PROSITE" id="PS00427">
    <property type="entry name" value="DISINTEGRIN_1"/>
    <property type="match status" value="1"/>
</dbReference>
<evidence type="ECO:0000256" key="5">
    <source>
        <dbReference type="ARBA" id="ARBA00023157"/>
    </source>
</evidence>
<dbReference type="AlphaFoldDB" id="G3WT88"/>
<keyword evidence="7" id="KW-0245">EGF-like domain</keyword>
<dbReference type="Gene3D" id="4.10.70.10">
    <property type="entry name" value="Disintegrin domain"/>
    <property type="match status" value="1"/>
</dbReference>
<keyword evidence="5 7" id="KW-1015">Disulfide bond</keyword>
<dbReference type="GO" id="GO:0004222">
    <property type="term" value="F:metalloendopeptidase activity"/>
    <property type="evidence" value="ECO:0007669"/>
    <property type="project" value="InterPro"/>
</dbReference>
<gene>
    <name evidence="13" type="primary">LOC100919431</name>
</gene>
<dbReference type="KEGG" id="shr:100919431"/>
<evidence type="ECO:0008006" key="15">
    <source>
        <dbReference type="Google" id="ProtNLM"/>
    </source>
</evidence>
<dbReference type="CDD" id="cd04269">
    <property type="entry name" value="ZnMc_adamalysin_II_like"/>
    <property type="match status" value="1"/>
</dbReference>
<dbReference type="FunCoup" id="G3WT88">
    <property type="interactions" value="21"/>
</dbReference>
<dbReference type="PROSITE" id="PS50026">
    <property type="entry name" value="EGF_3"/>
    <property type="match status" value="1"/>
</dbReference>
<keyword evidence="2 8" id="KW-0812">Transmembrane</keyword>
<accession>G3WT88</accession>
<dbReference type="Ensembl" id="ENSSHAT00000018797.2">
    <property type="protein sequence ID" value="ENSSHAP00000018643.2"/>
    <property type="gene ID" value="ENSSHAG00000015826.2"/>
</dbReference>
<evidence type="ECO:0000256" key="3">
    <source>
        <dbReference type="ARBA" id="ARBA00022989"/>
    </source>
</evidence>
<keyword evidence="9" id="KW-0732">Signal</keyword>
<sequence length="724" mass="80088">MGSEGAVVSHLGGSLLLLGLGTLLLCPSCLALAFGYRPGKSFSSYEVIIPKLLAPRKGDPEVAGRASYLLQVEGRKQVVHLRPKKLLLSRHLRVFYFSGQGAFLEDQPYIADDCSYGGFVEGSPDSLATLNTCFGGLRGILNMNGSLYQMEPLRTSTKFEHIIYRLRKDVRADRACQSIDEETSPLLENDQNLEISARFNWNYLHLKYIESFLVISNGRYQLLGSNMTACINEGLTLTALADTLFQGLHCRVHLEGIEVWSDQDKIDIKNSKEDKIYANFMKYKEEQLDHRAQSDWAHLIVSKEIATRAKIGGICEKGNSASVSSLSQENLSGSNEFLHALGHIVGMKDDVSGCECQGPDRCLMDPNPGNGGFSDCSYSDYFDKIVIYAKCLSNIPTLKKKVSVCGDRVVEGSEQCDCGTPKDCEQDKCCQPTCKLKGRAKCGSGPCCYNCRFRKAGKMCRAKNSECDLEEFCNGTSEHCPYNTYIQDGTPCSGHGYCFKGLCSSRNHQCRSLFGRSSRSGPLACYEEANQGDRFGNCGIMTGAYSKCEPDNVLCGRLQCVNVKSIPVMDDHYTIVMNFVSQDNITCWGTDYHLPMTTMKLPDIGEVREGTACGEGFLCINKTCANLNVLKFDCTVDTCNKRGICNNNRNCHCDYGWAPPFCKKYGFGGSIDSGPPPKWERTPWRNIIPVTLLLFRCFALGGAGFLSAVSKVALVLNRFKFLEK</sequence>
<proteinExistence type="predicted"/>
<dbReference type="Pfam" id="PF01562">
    <property type="entry name" value="Pep_M12B_propep"/>
    <property type="match status" value="1"/>
</dbReference>
<feature type="disulfide bond" evidence="6">
    <location>
        <begin position="460"/>
        <end position="480"/>
    </location>
</feature>
<dbReference type="GO" id="GO:0008584">
    <property type="term" value="P:male gonad development"/>
    <property type="evidence" value="ECO:0007669"/>
    <property type="project" value="TreeGrafter"/>
</dbReference>
<dbReference type="PROSITE" id="PS50215">
    <property type="entry name" value="ADAM_MEPRO"/>
    <property type="match status" value="1"/>
</dbReference>
<dbReference type="SMART" id="SM00608">
    <property type="entry name" value="ACR"/>
    <property type="match status" value="1"/>
</dbReference>
<dbReference type="InterPro" id="IPR001590">
    <property type="entry name" value="Peptidase_M12B"/>
</dbReference>
<dbReference type="FunFam" id="4.10.70.10:FF:000001">
    <property type="entry name" value="Disintegrin and metalloproteinase domain-containing protein 22"/>
    <property type="match status" value="1"/>
</dbReference>
<feature type="transmembrane region" description="Helical" evidence="8">
    <location>
        <begin position="693"/>
        <end position="716"/>
    </location>
</feature>
<dbReference type="OrthoDB" id="5951731at2759"/>
<keyword evidence="3 8" id="KW-1133">Transmembrane helix</keyword>
<dbReference type="SMART" id="SM00050">
    <property type="entry name" value="DISIN"/>
    <property type="match status" value="1"/>
</dbReference>
<evidence type="ECO:0000256" key="6">
    <source>
        <dbReference type="PROSITE-ProRule" id="PRU00068"/>
    </source>
</evidence>
<evidence type="ECO:0000256" key="9">
    <source>
        <dbReference type="SAM" id="SignalP"/>
    </source>
</evidence>
<evidence type="ECO:0000259" key="12">
    <source>
        <dbReference type="PROSITE" id="PS50215"/>
    </source>
</evidence>
<evidence type="ECO:0000256" key="7">
    <source>
        <dbReference type="PROSITE-ProRule" id="PRU00076"/>
    </source>
</evidence>
<keyword evidence="14" id="KW-1185">Reference proteome</keyword>
<reference evidence="13" key="2">
    <citation type="submission" date="2025-08" db="UniProtKB">
        <authorList>
            <consortium name="Ensembl"/>
        </authorList>
    </citation>
    <scope>IDENTIFICATION</scope>
</reference>
<name>G3WT88_SARHA</name>
<evidence type="ECO:0000313" key="14">
    <source>
        <dbReference type="Proteomes" id="UP000007648"/>
    </source>
</evidence>
<dbReference type="PANTHER" id="PTHR11905:SF148">
    <property type="entry name" value="DISINTEGRIN AND METALLOPROTEINASE DOMAIN-CONTAINING PROTEIN 30"/>
    <property type="match status" value="1"/>
</dbReference>
<evidence type="ECO:0000313" key="13">
    <source>
        <dbReference type="Ensembl" id="ENSSHAP00000018643.2"/>
    </source>
</evidence>
<evidence type="ECO:0000259" key="10">
    <source>
        <dbReference type="PROSITE" id="PS50026"/>
    </source>
</evidence>
<feature type="signal peptide" evidence="9">
    <location>
        <begin position="1"/>
        <end position="31"/>
    </location>
</feature>
<dbReference type="RefSeq" id="XP_003769919.1">
    <property type="nucleotide sequence ID" value="XM_003769871.2"/>
</dbReference>
<dbReference type="PROSITE" id="PS50214">
    <property type="entry name" value="DISINTEGRIN_2"/>
    <property type="match status" value="1"/>
</dbReference>
<dbReference type="InterPro" id="IPR036436">
    <property type="entry name" value="Disintegrin_dom_sf"/>
</dbReference>
<keyword evidence="4 8" id="KW-0472">Membrane</keyword>
<dbReference type="GO" id="GO:0006508">
    <property type="term" value="P:proteolysis"/>
    <property type="evidence" value="ECO:0007669"/>
    <property type="project" value="InterPro"/>
</dbReference>
<evidence type="ECO:0000256" key="1">
    <source>
        <dbReference type="ARBA" id="ARBA00004479"/>
    </source>
</evidence>
<comment type="caution">
    <text evidence="7">Lacks conserved residue(s) required for the propagation of feature annotation.</text>
</comment>
<dbReference type="PRINTS" id="PR00289">
    <property type="entry name" value="DISINTEGRIN"/>
</dbReference>
<dbReference type="Pfam" id="PF08516">
    <property type="entry name" value="ADAM_CR"/>
    <property type="match status" value="1"/>
</dbReference>
<evidence type="ECO:0000259" key="11">
    <source>
        <dbReference type="PROSITE" id="PS50214"/>
    </source>
</evidence>
<feature type="disulfide bond" evidence="7">
    <location>
        <begin position="653"/>
        <end position="662"/>
    </location>
</feature>
<feature type="domain" description="Disintegrin" evidence="11">
    <location>
        <begin position="402"/>
        <end position="488"/>
    </location>
</feature>
<dbReference type="SUPFAM" id="SSF57552">
    <property type="entry name" value="Blood coagulation inhibitor (disintegrin)"/>
    <property type="match status" value="1"/>
</dbReference>
<dbReference type="InterPro" id="IPR034027">
    <property type="entry name" value="Reprolysin_adamalysin"/>
</dbReference>
<dbReference type="SUPFAM" id="SSF55486">
    <property type="entry name" value="Metalloproteases ('zincins'), catalytic domain"/>
    <property type="match status" value="1"/>
</dbReference>
<dbReference type="GeneID" id="100919431"/>
<dbReference type="InterPro" id="IPR018358">
    <property type="entry name" value="Disintegrin_CS"/>
</dbReference>
<dbReference type="InterPro" id="IPR006586">
    <property type="entry name" value="ADAM_Cys-rich"/>
</dbReference>
<dbReference type="Proteomes" id="UP000007648">
    <property type="component" value="Unassembled WGS sequence"/>
</dbReference>
<feature type="domain" description="EGF-like" evidence="10">
    <location>
        <begin position="630"/>
        <end position="663"/>
    </location>
</feature>
<dbReference type="Pfam" id="PF01421">
    <property type="entry name" value="Reprolysin"/>
    <property type="match status" value="1"/>
</dbReference>
<organism evidence="13 14">
    <name type="scientific">Sarcophilus harrisii</name>
    <name type="common">Tasmanian devil</name>
    <name type="synonym">Sarcophilus laniarius</name>
    <dbReference type="NCBI Taxonomy" id="9305"/>
    <lineage>
        <taxon>Eukaryota</taxon>
        <taxon>Metazoa</taxon>
        <taxon>Chordata</taxon>
        <taxon>Craniata</taxon>
        <taxon>Vertebrata</taxon>
        <taxon>Euteleostomi</taxon>
        <taxon>Mammalia</taxon>
        <taxon>Metatheria</taxon>
        <taxon>Dasyuromorphia</taxon>
        <taxon>Dasyuridae</taxon>
        <taxon>Sarcophilus</taxon>
    </lineage>
</organism>
<dbReference type="Gene3D" id="3.40.390.10">
    <property type="entry name" value="Collagenase (Catalytic Domain)"/>
    <property type="match status" value="1"/>
</dbReference>
<dbReference type="GO" id="GO:0009897">
    <property type="term" value="C:external side of plasma membrane"/>
    <property type="evidence" value="ECO:0007669"/>
    <property type="project" value="TreeGrafter"/>
</dbReference>
<evidence type="ECO:0000256" key="2">
    <source>
        <dbReference type="ARBA" id="ARBA00022692"/>
    </source>
</evidence>
<dbReference type="GeneTree" id="ENSGT00940000162954"/>
<dbReference type="InterPro" id="IPR002870">
    <property type="entry name" value="Peptidase_M12B_N"/>
</dbReference>
<dbReference type="InterPro" id="IPR001762">
    <property type="entry name" value="Disintegrin_dom"/>
</dbReference>
<feature type="domain" description="Peptidase M12B" evidence="12">
    <location>
        <begin position="207"/>
        <end position="381"/>
    </location>
</feature>
<dbReference type="InterPro" id="IPR000742">
    <property type="entry name" value="EGF"/>
</dbReference>
<reference evidence="13" key="3">
    <citation type="submission" date="2025-09" db="UniProtKB">
        <authorList>
            <consortium name="Ensembl"/>
        </authorList>
    </citation>
    <scope>IDENTIFICATION</scope>
</reference>
<feature type="chain" id="PRO_5029712583" description="ADAM metallopeptidase domain 30" evidence="9">
    <location>
        <begin position="32"/>
        <end position="724"/>
    </location>
</feature>
<dbReference type="HOGENOM" id="CLU_012714_4_0_1"/>